<accession>A0A426WX23</accession>
<organism evidence="2 3">
    <name type="scientific">Ensete ventricosum</name>
    <name type="common">Abyssinian banana</name>
    <name type="synonym">Musa ensete</name>
    <dbReference type="NCBI Taxonomy" id="4639"/>
    <lineage>
        <taxon>Eukaryota</taxon>
        <taxon>Viridiplantae</taxon>
        <taxon>Streptophyta</taxon>
        <taxon>Embryophyta</taxon>
        <taxon>Tracheophyta</taxon>
        <taxon>Spermatophyta</taxon>
        <taxon>Magnoliopsida</taxon>
        <taxon>Liliopsida</taxon>
        <taxon>Zingiberales</taxon>
        <taxon>Musaceae</taxon>
        <taxon>Ensete</taxon>
    </lineage>
</organism>
<feature type="region of interest" description="Disordered" evidence="1">
    <location>
        <begin position="125"/>
        <end position="158"/>
    </location>
</feature>
<evidence type="ECO:0000313" key="2">
    <source>
        <dbReference type="EMBL" id="RRT31826.1"/>
    </source>
</evidence>
<name>A0A426WX23_ENSVE</name>
<comment type="caution">
    <text evidence="2">The sequence shown here is derived from an EMBL/GenBank/DDBJ whole genome shotgun (WGS) entry which is preliminary data.</text>
</comment>
<reference evidence="2 3" key="1">
    <citation type="journal article" date="2014" name="Agronomy (Basel)">
        <title>A Draft Genome Sequence for Ensete ventricosum, the Drought-Tolerant Tree Against Hunger.</title>
        <authorList>
            <person name="Harrison J."/>
            <person name="Moore K.A."/>
            <person name="Paszkiewicz K."/>
            <person name="Jones T."/>
            <person name="Grant M."/>
            <person name="Ambacheew D."/>
            <person name="Muzemil S."/>
            <person name="Studholme D.J."/>
        </authorList>
    </citation>
    <scope>NUCLEOTIDE SEQUENCE [LARGE SCALE GENOMIC DNA]</scope>
</reference>
<gene>
    <name evidence="2" type="ORF">B296_00053878</name>
</gene>
<protein>
    <submittedName>
        <fullName evidence="2">Uncharacterized protein</fullName>
    </submittedName>
</protein>
<evidence type="ECO:0000256" key="1">
    <source>
        <dbReference type="SAM" id="MobiDB-lite"/>
    </source>
</evidence>
<dbReference type="AlphaFoldDB" id="A0A426WX23"/>
<evidence type="ECO:0000313" key="3">
    <source>
        <dbReference type="Proteomes" id="UP000287651"/>
    </source>
</evidence>
<dbReference type="EMBL" id="AMZH03035683">
    <property type="protein sequence ID" value="RRT31826.1"/>
    <property type="molecule type" value="Genomic_DNA"/>
</dbReference>
<proteinExistence type="predicted"/>
<dbReference type="Proteomes" id="UP000287651">
    <property type="component" value="Unassembled WGS sequence"/>
</dbReference>
<sequence>MMLPLRFSISGIRAKAVHAKIGFKLSMMRLNCVEPFYVFVVAIDNDGSGACGLRGNRLHVVCLQGWSTMARPPTRVADCGQAPLEVVGYCQGPLEGHEAATGYGFDTRKNAAYGQRHRLQGLPLAGAAGSRGNARRGDARGGATYKHGACPQGTTVTQ</sequence>